<dbReference type="OrthoDB" id="9789398at2"/>
<evidence type="ECO:0000313" key="4">
    <source>
        <dbReference type="Proteomes" id="UP000014024"/>
    </source>
</evidence>
<dbReference type="GO" id="GO:0016491">
    <property type="term" value="F:oxidoreductase activity"/>
    <property type="evidence" value="ECO:0007669"/>
    <property type="project" value="UniProtKB-KW"/>
</dbReference>
<dbReference type="PRINTS" id="PR00080">
    <property type="entry name" value="SDRFAMILY"/>
</dbReference>
<dbReference type="InterPro" id="IPR036291">
    <property type="entry name" value="NAD(P)-bd_dom_sf"/>
</dbReference>
<dbReference type="Proteomes" id="UP000014024">
    <property type="component" value="Unassembled WGS sequence"/>
</dbReference>
<evidence type="ECO:0000256" key="2">
    <source>
        <dbReference type="ARBA" id="ARBA00023002"/>
    </source>
</evidence>
<dbReference type="PATRIC" id="fig|1217691.3.peg.277"/>
<protein>
    <recommendedName>
        <fullName evidence="5">3-oxoacyl-[acyl-carrier-protein] reductase</fullName>
    </recommendedName>
</protein>
<dbReference type="PRINTS" id="PR00081">
    <property type="entry name" value="GDHRDH"/>
</dbReference>
<dbReference type="PROSITE" id="PS00061">
    <property type="entry name" value="ADH_SHORT"/>
    <property type="match status" value="1"/>
</dbReference>
<dbReference type="SUPFAM" id="SSF51735">
    <property type="entry name" value="NAD(P)-binding Rossmann-fold domains"/>
    <property type="match status" value="1"/>
</dbReference>
<dbReference type="Pfam" id="PF13561">
    <property type="entry name" value="adh_short_C2"/>
    <property type="match status" value="1"/>
</dbReference>
<dbReference type="CDD" id="cd05233">
    <property type="entry name" value="SDR_c"/>
    <property type="match status" value="1"/>
</dbReference>
<sequence>MDLQPAHYPSLVNQIVFITGGGSGIGAELTRAFHLQGAQVAFIDIDQTASLALIEKLKAETGRAPWFQVCDIRDIAALRKVIEDVGEQLGPISVLVNNAASDDRHDWRTVEPEYWDDRVNINIRPAFFAIQAVASQMIKAGKGSIINFGSISIQLAAGEMPAYVTAKSATHGLTRAMARSLGEHGIRVNTIVPGCIITERQLDKWISPEDEINIQKHQCLKFRLVAEHVAPAVLFLASDASQAITATELPVNGGWG</sequence>
<reference evidence="3 4" key="1">
    <citation type="submission" date="2013-02" db="EMBL/GenBank/DDBJ databases">
        <title>The Genome Sequence of Acinetobacter sp. ANC 4050.</title>
        <authorList>
            <consortium name="The Broad Institute Genome Sequencing Platform"/>
            <consortium name="The Broad Institute Genome Sequencing Center for Infectious Disease"/>
            <person name="Cerqueira G."/>
            <person name="Feldgarden M."/>
            <person name="Courvalin P."/>
            <person name="Perichon B."/>
            <person name="Grillot-Courvalin C."/>
            <person name="Clermont D."/>
            <person name="Rocha E."/>
            <person name="Yoon E.-J."/>
            <person name="Nemec A."/>
            <person name="Walker B."/>
            <person name="Young S.K."/>
            <person name="Zeng Q."/>
            <person name="Gargeya S."/>
            <person name="Fitzgerald M."/>
            <person name="Haas B."/>
            <person name="Abouelleil A."/>
            <person name="Alvarado L."/>
            <person name="Arachchi H.M."/>
            <person name="Berlin A.M."/>
            <person name="Chapman S.B."/>
            <person name="Dewar J."/>
            <person name="Goldberg J."/>
            <person name="Griggs A."/>
            <person name="Gujja S."/>
            <person name="Hansen M."/>
            <person name="Howarth C."/>
            <person name="Imamovic A."/>
            <person name="Larimer J."/>
            <person name="McCowan C."/>
            <person name="Murphy C."/>
            <person name="Neiman D."/>
            <person name="Pearson M."/>
            <person name="Priest M."/>
            <person name="Roberts A."/>
            <person name="Saif S."/>
            <person name="Shea T."/>
            <person name="Sisk P."/>
            <person name="Sykes S."/>
            <person name="Wortman J."/>
            <person name="Nusbaum C."/>
            <person name="Birren B."/>
        </authorList>
    </citation>
    <scope>NUCLEOTIDE SEQUENCE [LARGE SCALE GENOMIC DNA]</scope>
    <source>
        <strain evidence="3 4">ANC 4050</strain>
    </source>
</reference>
<dbReference type="HOGENOM" id="CLU_010194_1_0_6"/>
<dbReference type="InterPro" id="IPR020904">
    <property type="entry name" value="Sc_DH/Rdtase_CS"/>
</dbReference>
<proteinExistence type="inferred from homology"/>
<accession>R8YPK2</accession>
<dbReference type="Gene3D" id="3.40.50.720">
    <property type="entry name" value="NAD(P)-binding Rossmann-like Domain"/>
    <property type="match status" value="1"/>
</dbReference>
<evidence type="ECO:0000256" key="1">
    <source>
        <dbReference type="ARBA" id="ARBA00006484"/>
    </source>
</evidence>
<evidence type="ECO:0000313" key="3">
    <source>
        <dbReference type="EMBL" id="EOQ71219.1"/>
    </source>
</evidence>
<dbReference type="FunFam" id="3.40.50.720:FF:000084">
    <property type="entry name" value="Short-chain dehydrogenase reductase"/>
    <property type="match status" value="1"/>
</dbReference>
<dbReference type="InterPro" id="IPR002347">
    <property type="entry name" value="SDR_fam"/>
</dbReference>
<dbReference type="EMBL" id="APQM01000001">
    <property type="protein sequence ID" value="EOQ71219.1"/>
    <property type="molecule type" value="Genomic_DNA"/>
</dbReference>
<name>R8YPK2_ACIPI</name>
<comment type="caution">
    <text evidence="3">The sequence shown here is derived from an EMBL/GenBank/DDBJ whole genome shotgun (WGS) entry which is preliminary data.</text>
</comment>
<evidence type="ECO:0008006" key="5">
    <source>
        <dbReference type="Google" id="ProtNLM"/>
    </source>
</evidence>
<dbReference type="PANTHER" id="PTHR43639">
    <property type="entry name" value="OXIDOREDUCTASE, SHORT-CHAIN DEHYDROGENASE/REDUCTASE FAMILY (AFU_ORTHOLOGUE AFUA_5G02870)"/>
    <property type="match status" value="1"/>
</dbReference>
<dbReference type="PANTHER" id="PTHR43639:SF1">
    <property type="entry name" value="SHORT-CHAIN DEHYDROGENASE_REDUCTASE FAMILY PROTEIN"/>
    <property type="match status" value="1"/>
</dbReference>
<dbReference type="RefSeq" id="WP_016140415.1">
    <property type="nucleotide sequence ID" value="NZ_KB976987.1"/>
</dbReference>
<organism evidence="3 4">
    <name type="scientific">Acinetobacter pittii ANC 4050</name>
    <dbReference type="NCBI Taxonomy" id="1217691"/>
    <lineage>
        <taxon>Bacteria</taxon>
        <taxon>Pseudomonadati</taxon>
        <taxon>Pseudomonadota</taxon>
        <taxon>Gammaproteobacteria</taxon>
        <taxon>Moraxellales</taxon>
        <taxon>Moraxellaceae</taxon>
        <taxon>Acinetobacter</taxon>
        <taxon>Acinetobacter calcoaceticus/baumannii complex</taxon>
    </lineage>
</organism>
<dbReference type="AlphaFoldDB" id="R8YPK2"/>
<gene>
    <name evidence="3" type="ORF">F931_00278</name>
</gene>
<keyword evidence="2" id="KW-0560">Oxidoreductase</keyword>
<comment type="similarity">
    <text evidence="1">Belongs to the short-chain dehydrogenases/reductases (SDR) family.</text>
</comment>